<dbReference type="PANTHER" id="PTHR22602">
    <property type="entry name" value="TRANSFERASE CAF17, MITOCHONDRIAL-RELATED"/>
    <property type="match status" value="1"/>
</dbReference>
<reference evidence="2" key="2">
    <citation type="submission" date="2020-09" db="EMBL/GenBank/DDBJ databases">
        <authorList>
            <person name="Sun Q."/>
            <person name="Ohkuma M."/>
        </authorList>
    </citation>
    <scope>NUCLEOTIDE SEQUENCE</scope>
    <source>
        <strain evidence="2">JCM 31311</strain>
    </source>
</reference>
<dbReference type="GO" id="GO:0016226">
    <property type="term" value="P:iron-sulfur cluster assembly"/>
    <property type="evidence" value="ECO:0007669"/>
    <property type="project" value="TreeGrafter"/>
</dbReference>
<dbReference type="InterPro" id="IPR045179">
    <property type="entry name" value="YgfZ/GcvT"/>
</dbReference>
<evidence type="ECO:0000313" key="3">
    <source>
        <dbReference type="Proteomes" id="UP000603865"/>
    </source>
</evidence>
<dbReference type="Gene3D" id="3.30.1360.120">
    <property type="entry name" value="Probable tRNA modification gtpase trme, domain 1"/>
    <property type="match status" value="1"/>
</dbReference>
<sequence length="297" mass="31416">MSRFTRLPSSALRLTGPDRLDFVQGQMTANLKAAPTPGMVPACFLNVKGQIEQFARVYRRPDDVYLHLDAGAAVALAARLKKYIIFDQVEVQDVSEVLATLHVWSEDLSGWNGEGADVQQFQLGGGVVLTARVNRTGTPGLDVHYLQQHGAEVLGLLGQEVPFAELEAARIQAGISDVGRDGWAGSLLQEVGLDGEIGGAISYRKGCYVGQEIMARLEARGKTRYALTRLEAVADALPAHTEILLDGRAVGVTGASAGAQALAKLRKDVPHGALLTVGTAQARAAAAPQEDSPAISG</sequence>
<reference evidence="2" key="1">
    <citation type="journal article" date="2014" name="Int. J. Syst. Evol. Microbiol.">
        <title>Complete genome sequence of Corynebacterium casei LMG S-19264T (=DSM 44701T), isolated from a smear-ripened cheese.</title>
        <authorList>
            <consortium name="US DOE Joint Genome Institute (JGI-PGF)"/>
            <person name="Walter F."/>
            <person name="Albersmeier A."/>
            <person name="Kalinowski J."/>
            <person name="Ruckert C."/>
        </authorList>
    </citation>
    <scope>NUCLEOTIDE SEQUENCE</scope>
    <source>
        <strain evidence="2">JCM 31311</strain>
    </source>
</reference>
<keyword evidence="1" id="KW-0809">Transit peptide</keyword>
<dbReference type="NCBIfam" id="TIGR03317">
    <property type="entry name" value="ygfZ_signature"/>
    <property type="match status" value="1"/>
</dbReference>
<dbReference type="InterPro" id="IPR027266">
    <property type="entry name" value="TrmE/GcvT-like"/>
</dbReference>
<protein>
    <submittedName>
        <fullName evidence="2">Folate-binding protein YgfZ</fullName>
    </submittedName>
</protein>
<proteinExistence type="predicted"/>
<dbReference type="EMBL" id="BMQL01000005">
    <property type="protein sequence ID" value="GGR02538.1"/>
    <property type="molecule type" value="Genomic_DNA"/>
</dbReference>
<accession>A0A918C1T8</accession>
<dbReference type="AlphaFoldDB" id="A0A918C1T8"/>
<dbReference type="Proteomes" id="UP000603865">
    <property type="component" value="Unassembled WGS sequence"/>
</dbReference>
<organism evidence="2 3">
    <name type="scientific">Deinococcus ruber</name>
    <dbReference type="NCBI Taxonomy" id="1848197"/>
    <lineage>
        <taxon>Bacteria</taxon>
        <taxon>Thermotogati</taxon>
        <taxon>Deinococcota</taxon>
        <taxon>Deinococci</taxon>
        <taxon>Deinococcales</taxon>
        <taxon>Deinococcaceae</taxon>
        <taxon>Deinococcus</taxon>
    </lineage>
</organism>
<comment type="caution">
    <text evidence="2">The sequence shown here is derived from an EMBL/GenBank/DDBJ whole genome shotgun (WGS) entry which is preliminary data.</text>
</comment>
<dbReference type="SUPFAM" id="SSF103025">
    <property type="entry name" value="Folate-binding domain"/>
    <property type="match status" value="1"/>
</dbReference>
<name>A0A918C1T8_9DEIO</name>
<dbReference type="PANTHER" id="PTHR22602:SF0">
    <property type="entry name" value="TRANSFERASE CAF17, MITOCHONDRIAL-RELATED"/>
    <property type="match status" value="1"/>
</dbReference>
<evidence type="ECO:0000313" key="2">
    <source>
        <dbReference type="EMBL" id="GGR02538.1"/>
    </source>
</evidence>
<evidence type="ECO:0000256" key="1">
    <source>
        <dbReference type="ARBA" id="ARBA00022946"/>
    </source>
</evidence>
<dbReference type="InterPro" id="IPR017703">
    <property type="entry name" value="YgfZ/GCV_T_CS"/>
</dbReference>
<dbReference type="RefSeq" id="WP_189088852.1">
    <property type="nucleotide sequence ID" value="NZ_BMQL01000005.1"/>
</dbReference>
<gene>
    <name evidence="2" type="ORF">GCM10008957_14410</name>
</gene>
<keyword evidence="3" id="KW-1185">Reference proteome</keyword>